<reference evidence="3 4" key="1">
    <citation type="submission" date="2025-04" db="UniProtKB">
        <authorList>
            <consortium name="RefSeq"/>
        </authorList>
    </citation>
    <scope>IDENTIFICATION</scope>
    <source>
        <tissue evidence="3 4">Whole body</tissue>
    </source>
</reference>
<dbReference type="OrthoDB" id="6619194at2759"/>
<sequence length="345" mass="37146">MKGCRKCQHSPVGDDDSVCHMAEMNKGAQKIMSELPDQLTAMFTWTFATAVFVLFLVTVTYVVVGFGTSVSPVAENTEPGAASALHLVSKRESCSASNDPIAPKYAVAECRAALSTAAADAGAGDVHYVFTNSTTHVPRLLMCSLESVLRAVGNRSRVNVFIVQGIGSERPVLSDDERSVPLLSSLAKLQKAAYVGNRLNVVHVGLELCLDCSPFRGMDLSNSPGFAVFAVQLALLWEFGGTVLDTGVMAIRGQVYRAPGPAVEYDDRTISSPVACHAFVYDAMICAQDHRLRHGKSFAPDAAVKIMNMTAASQTGRARFYYARAVDDDLYLNGFCPNVLQQLHV</sequence>
<evidence type="ECO:0000313" key="3">
    <source>
        <dbReference type="RefSeq" id="XP_025411700.1"/>
    </source>
</evidence>
<organism evidence="2 4">
    <name type="scientific">Sipha flava</name>
    <name type="common">yellow sugarcane aphid</name>
    <dbReference type="NCBI Taxonomy" id="143950"/>
    <lineage>
        <taxon>Eukaryota</taxon>
        <taxon>Metazoa</taxon>
        <taxon>Ecdysozoa</taxon>
        <taxon>Arthropoda</taxon>
        <taxon>Hexapoda</taxon>
        <taxon>Insecta</taxon>
        <taxon>Pterygota</taxon>
        <taxon>Neoptera</taxon>
        <taxon>Paraneoptera</taxon>
        <taxon>Hemiptera</taxon>
        <taxon>Sternorrhyncha</taxon>
        <taxon>Aphidomorpha</taxon>
        <taxon>Aphidoidea</taxon>
        <taxon>Aphididae</taxon>
        <taxon>Sipha</taxon>
    </lineage>
</organism>
<evidence type="ECO:0000256" key="1">
    <source>
        <dbReference type="SAM" id="Phobius"/>
    </source>
</evidence>
<dbReference type="Proteomes" id="UP000694846">
    <property type="component" value="Unplaced"/>
</dbReference>
<keyword evidence="1" id="KW-0812">Transmembrane</keyword>
<keyword evidence="1" id="KW-0472">Membrane</keyword>
<name>A0A8B8FMJ4_9HEMI</name>
<dbReference type="RefSeq" id="XP_025411703.1">
    <property type="nucleotide sequence ID" value="XM_025555918.1"/>
</dbReference>
<evidence type="ECO:0000313" key="5">
    <source>
        <dbReference type="RefSeq" id="XP_025411702.1"/>
    </source>
</evidence>
<protein>
    <submittedName>
        <fullName evidence="3 4">Uncharacterized protein LOC112684401</fullName>
    </submittedName>
</protein>
<accession>A0A8B8FMJ4</accession>
<evidence type="ECO:0000313" key="6">
    <source>
        <dbReference type="RefSeq" id="XP_025411703.1"/>
    </source>
</evidence>
<evidence type="ECO:0000313" key="2">
    <source>
        <dbReference type="Proteomes" id="UP000694846"/>
    </source>
</evidence>
<dbReference type="AlphaFoldDB" id="A0A8B8FMJ4"/>
<evidence type="ECO:0000313" key="4">
    <source>
        <dbReference type="RefSeq" id="XP_025411701.1"/>
    </source>
</evidence>
<dbReference type="GeneID" id="112684401"/>
<keyword evidence="2" id="KW-1185">Reference proteome</keyword>
<feature type="transmembrane region" description="Helical" evidence="1">
    <location>
        <begin position="39"/>
        <end position="64"/>
    </location>
</feature>
<dbReference type="RefSeq" id="XP_025411701.1">
    <property type="nucleotide sequence ID" value="XM_025555916.1"/>
</dbReference>
<keyword evidence="1" id="KW-1133">Transmembrane helix</keyword>
<dbReference type="RefSeq" id="XP_025411702.1">
    <property type="nucleotide sequence ID" value="XM_025555917.1"/>
</dbReference>
<dbReference type="RefSeq" id="XP_025411700.1">
    <property type="nucleotide sequence ID" value="XM_025555915.1"/>
</dbReference>
<proteinExistence type="predicted"/>
<gene>
    <name evidence="3 4 5 6" type="primary">LOC112684401</name>
</gene>